<evidence type="ECO:0000313" key="4">
    <source>
        <dbReference type="Proteomes" id="UP001234216"/>
    </source>
</evidence>
<accession>A0AAW8F4H5</accession>
<evidence type="ECO:0000256" key="2">
    <source>
        <dbReference type="SAM" id="Phobius"/>
    </source>
</evidence>
<dbReference type="Proteomes" id="UP001234216">
    <property type="component" value="Unassembled WGS sequence"/>
</dbReference>
<comment type="caution">
    <text evidence="3">The sequence shown here is derived from an EMBL/GenBank/DDBJ whole genome shotgun (WGS) entry which is preliminary data.</text>
</comment>
<keyword evidence="2" id="KW-1133">Transmembrane helix</keyword>
<keyword evidence="2" id="KW-0472">Membrane</keyword>
<organism evidence="3 4">
    <name type="scientific">Streptomyces canus</name>
    <dbReference type="NCBI Taxonomy" id="58343"/>
    <lineage>
        <taxon>Bacteria</taxon>
        <taxon>Bacillati</taxon>
        <taxon>Actinomycetota</taxon>
        <taxon>Actinomycetes</taxon>
        <taxon>Kitasatosporales</taxon>
        <taxon>Streptomycetaceae</taxon>
        <taxon>Streptomyces</taxon>
        <taxon>Streptomyces aurantiacus group</taxon>
    </lineage>
</organism>
<proteinExistence type="predicted"/>
<sequence length="96" mass="10195">MNRDVDPALPVQPSPGHQAAVPARTSRSRRLARRVRIIAARIRAIAWKLVKLSGEEFVKGFANKAGAVTALVLGAVAVAYALGIDPADAVRRVLGM</sequence>
<gene>
    <name evidence="3" type="ORF">QFZ22_000678</name>
</gene>
<evidence type="ECO:0000313" key="3">
    <source>
        <dbReference type="EMBL" id="MDQ0904693.1"/>
    </source>
</evidence>
<protein>
    <submittedName>
        <fullName evidence="3">Uncharacterized protein</fullName>
    </submittedName>
</protein>
<feature type="region of interest" description="Disordered" evidence="1">
    <location>
        <begin position="1"/>
        <end position="25"/>
    </location>
</feature>
<feature type="transmembrane region" description="Helical" evidence="2">
    <location>
        <begin position="61"/>
        <end position="82"/>
    </location>
</feature>
<dbReference type="AlphaFoldDB" id="A0AAW8F4H5"/>
<reference evidence="3" key="1">
    <citation type="submission" date="2023-07" db="EMBL/GenBank/DDBJ databases">
        <title>Comparative genomics of wheat-associated soil bacteria to identify genetic determinants of phenazine resistance.</title>
        <authorList>
            <person name="Mouncey N."/>
        </authorList>
    </citation>
    <scope>NUCLEOTIDE SEQUENCE</scope>
    <source>
        <strain evidence="3">V4I22</strain>
    </source>
</reference>
<dbReference type="EMBL" id="JAUSZV010000004">
    <property type="protein sequence ID" value="MDQ0904693.1"/>
    <property type="molecule type" value="Genomic_DNA"/>
</dbReference>
<name>A0AAW8F4H5_9ACTN</name>
<evidence type="ECO:0000256" key="1">
    <source>
        <dbReference type="SAM" id="MobiDB-lite"/>
    </source>
</evidence>
<keyword evidence="2" id="KW-0812">Transmembrane</keyword>
<dbReference type="RefSeq" id="WP_306972262.1">
    <property type="nucleotide sequence ID" value="NZ_JAUSZV010000004.1"/>
</dbReference>